<comment type="caution">
    <text evidence="6">The sequence shown here is derived from an EMBL/GenBank/DDBJ whole genome shotgun (WGS) entry which is preliminary data.</text>
</comment>
<feature type="compositionally biased region" description="Low complexity" evidence="4">
    <location>
        <begin position="125"/>
        <end position="147"/>
    </location>
</feature>
<evidence type="ECO:0000256" key="2">
    <source>
        <dbReference type="ARBA" id="ARBA00023125"/>
    </source>
</evidence>
<keyword evidence="3" id="KW-0804">Transcription</keyword>
<evidence type="ECO:0000256" key="1">
    <source>
        <dbReference type="ARBA" id="ARBA00023015"/>
    </source>
</evidence>
<dbReference type="SMART" id="SM00342">
    <property type="entry name" value="HTH_ARAC"/>
    <property type="match status" value="1"/>
</dbReference>
<dbReference type="InterPro" id="IPR018060">
    <property type="entry name" value="HTH_AraC"/>
</dbReference>
<evidence type="ECO:0000313" key="7">
    <source>
        <dbReference type="Proteomes" id="UP000789752"/>
    </source>
</evidence>
<dbReference type="Gene3D" id="1.10.10.60">
    <property type="entry name" value="Homeodomain-like"/>
    <property type="match status" value="1"/>
</dbReference>
<dbReference type="PROSITE" id="PS01124">
    <property type="entry name" value="HTH_ARAC_FAMILY_2"/>
    <property type="match status" value="1"/>
</dbReference>
<feature type="region of interest" description="Disordered" evidence="4">
    <location>
        <begin position="114"/>
        <end position="167"/>
    </location>
</feature>
<dbReference type="Pfam" id="PF12833">
    <property type="entry name" value="HTH_18"/>
    <property type="match status" value="1"/>
</dbReference>
<dbReference type="PANTHER" id="PTHR46796">
    <property type="entry name" value="HTH-TYPE TRANSCRIPTIONAL ACTIVATOR RHAS-RELATED"/>
    <property type="match status" value="1"/>
</dbReference>
<keyword evidence="1" id="KW-0805">Transcription regulation</keyword>
<name>A0ABN7QPI8_9BURK</name>
<organism evidence="6 7">
    <name type="scientific">Paraburkholderia gardini</name>
    <dbReference type="NCBI Taxonomy" id="2823469"/>
    <lineage>
        <taxon>Bacteria</taxon>
        <taxon>Pseudomonadati</taxon>
        <taxon>Pseudomonadota</taxon>
        <taxon>Betaproteobacteria</taxon>
        <taxon>Burkholderiales</taxon>
        <taxon>Burkholderiaceae</taxon>
        <taxon>Paraburkholderia</taxon>
    </lineage>
</organism>
<proteinExistence type="predicted"/>
<accession>A0ABN7QPI8</accession>
<evidence type="ECO:0000256" key="4">
    <source>
        <dbReference type="SAM" id="MobiDB-lite"/>
    </source>
</evidence>
<dbReference type="SUPFAM" id="SSF46689">
    <property type="entry name" value="Homeodomain-like"/>
    <property type="match status" value="2"/>
</dbReference>
<dbReference type="Proteomes" id="UP000789752">
    <property type="component" value="Unassembled WGS sequence"/>
</dbReference>
<protein>
    <submittedName>
        <fullName evidence="6">HTH-type transcriptional activator RhaR</fullName>
    </submittedName>
</protein>
<evidence type="ECO:0000256" key="3">
    <source>
        <dbReference type="ARBA" id="ARBA00023163"/>
    </source>
</evidence>
<feature type="compositionally biased region" description="Polar residues" evidence="4">
    <location>
        <begin position="156"/>
        <end position="167"/>
    </location>
</feature>
<dbReference type="EMBL" id="CAJQYY010000011">
    <property type="protein sequence ID" value="CAG4897145.1"/>
    <property type="molecule type" value="Genomic_DNA"/>
</dbReference>
<dbReference type="InterPro" id="IPR050204">
    <property type="entry name" value="AraC_XylS_family_regulators"/>
</dbReference>
<keyword evidence="7" id="KW-1185">Reference proteome</keyword>
<reference evidence="6 7" key="1">
    <citation type="submission" date="2021-04" db="EMBL/GenBank/DDBJ databases">
        <authorList>
            <person name="Vanwijnsberghe S."/>
        </authorList>
    </citation>
    <scope>NUCLEOTIDE SEQUENCE [LARGE SCALE GENOMIC DNA]</scope>
    <source>
        <strain evidence="6 7">LMG 32171</strain>
    </source>
</reference>
<evidence type="ECO:0000313" key="6">
    <source>
        <dbReference type="EMBL" id="CAG4897145.1"/>
    </source>
</evidence>
<sequence>MKQPLTLNAARDFIEAHFDEQVTLAQLAKLSALSVSRFATVFRQQYGSSPYRYLCGLRIQRAQTLLLEGVPGSAVATEVGFFDQSHFGRHFKRCCGMTPSTFIERAAASAASSAKTATRGGVQTSAASSAGARRAARAKSTAPAMSAERSVEHQLSRFQNASSGHVM</sequence>
<gene>
    <name evidence="6" type="primary">rhaR_2</name>
    <name evidence="6" type="ORF">R54767_02223</name>
</gene>
<keyword evidence="2" id="KW-0238">DNA-binding</keyword>
<evidence type="ECO:0000259" key="5">
    <source>
        <dbReference type="PROSITE" id="PS01124"/>
    </source>
</evidence>
<dbReference type="InterPro" id="IPR009057">
    <property type="entry name" value="Homeodomain-like_sf"/>
</dbReference>
<feature type="domain" description="HTH araC/xylS-type" evidence="5">
    <location>
        <begin position="8"/>
        <end position="105"/>
    </location>
</feature>